<gene>
    <name evidence="2" type="ORF">MECH1_V1_1068</name>
</gene>
<dbReference type="SUPFAM" id="SSF53300">
    <property type="entry name" value="vWA-like"/>
    <property type="match status" value="1"/>
</dbReference>
<evidence type="ECO:0000259" key="1">
    <source>
        <dbReference type="Pfam" id="PF01882"/>
    </source>
</evidence>
<evidence type="ECO:0000313" key="2">
    <source>
        <dbReference type="EMBL" id="CAL1239844.1"/>
    </source>
</evidence>
<protein>
    <submittedName>
        <fullName evidence="2">DUF58 domain-containing protein</fullName>
    </submittedName>
</protein>
<keyword evidence="3" id="KW-1185">Reference proteome</keyword>
<organism evidence="2 3">
    <name type="scientific">Candidatus Methylocalor cossyra</name>
    <dbReference type="NCBI Taxonomy" id="3108543"/>
    <lineage>
        <taxon>Bacteria</taxon>
        <taxon>Pseudomonadati</taxon>
        <taxon>Pseudomonadota</taxon>
        <taxon>Gammaproteobacteria</taxon>
        <taxon>Methylococcales</taxon>
        <taxon>Methylococcaceae</taxon>
        <taxon>Candidatus Methylocalor</taxon>
    </lineage>
</organism>
<evidence type="ECO:0000313" key="3">
    <source>
        <dbReference type="Proteomes" id="UP001497493"/>
    </source>
</evidence>
<proteinExistence type="predicted"/>
<dbReference type="InterPro" id="IPR036465">
    <property type="entry name" value="vWFA_dom_sf"/>
</dbReference>
<feature type="domain" description="DUF58" evidence="1">
    <location>
        <begin position="57"/>
        <end position="245"/>
    </location>
</feature>
<reference evidence="2 3" key="1">
    <citation type="submission" date="2024-04" db="EMBL/GenBank/DDBJ databases">
        <authorList>
            <person name="Cremers G."/>
        </authorList>
    </citation>
    <scope>NUCLEOTIDE SEQUENCE [LARGE SCALE GENOMIC DNA]</scope>
    <source>
        <strain evidence="2">MeCH1-AG</strain>
    </source>
</reference>
<dbReference type="RefSeq" id="WP_348759378.1">
    <property type="nucleotide sequence ID" value="NZ_OZ026884.1"/>
</dbReference>
<accession>A0ABM9NGV1</accession>
<dbReference type="PANTHER" id="PTHR33608">
    <property type="entry name" value="BLL2464 PROTEIN"/>
    <property type="match status" value="1"/>
</dbReference>
<dbReference type="InterPro" id="IPR002881">
    <property type="entry name" value="DUF58"/>
</dbReference>
<name>A0ABM9NGV1_9GAMM</name>
<dbReference type="Pfam" id="PF01882">
    <property type="entry name" value="DUF58"/>
    <property type="match status" value="1"/>
</dbReference>
<dbReference type="PANTHER" id="PTHR33608:SF12">
    <property type="entry name" value="DUF58 DOMAIN-CONTAINING PROTEIN"/>
    <property type="match status" value="1"/>
</dbReference>
<sequence>MAIPAPCGEHAIRPSLDDLIRLSHPAAGLSLARPTVRALQSGQYLSAFKGRGMEFDETRPYAQGDDVRHLDWRVTARTGKPHTKLFREERERPVLLSVDYRASMRFATRGMFKSVMAARLAALVAWSALRHGDRIGGQIFSEAGRRELRPEHGQRAVLRWLEALVSPLPATAGRGDGAALDEALTRLPRHARPGSLVFVFSDFRQLGAAGEAALNRLARHCDGVLVMVYDPLEHTLPLGRHRYAGDGRELTLDADRRTLAEHGRRFLDRRRALEDLARRSGLRFATCATSDDPLLVLQKSGRSRRR</sequence>
<dbReference type="EMBL" id="OZ026884">
    <property type="protein sequence ID" value="CAL1239844.1"/>
    <property type="molecule type" value="Genomic_DNA"/>
</dbReference>
<dbReference type="Proteomes" id="UP001497493">
    <property type="component" value="Chromosome"/>
</dbReference>